<accession>A0ABW8L527</accession>
<dbReference type="InterPro" id="IPR036619">
    <property type="entry name" value="NinB_sf"/>
</dbReference>
<proteinExistence type="predicted"/>
<organism evidence="1 2">
    <name type="scientific">Psychrobacter namhaensis</name>
    <dbReference type="NCBI Taxonomy" id="292734"/>
    <lineage>
        <taxon>Bacteria</taxon>
        <taxon>Pseudomonadati</taxon>
        <taxon>Pseudomonadota</taxon>
        <taxon>Gammaproteobacteria</taxon>
        <taxon>Moraxellales</taxon>
        <taxon>Moraxellaceae</taxon>
        <taxon>Psychrobacter</taxon>
    </lineage>
</organism>
<evidence type="ECO:0000313" key="2">
    <source>
        <dbReference type="Proteomes" id="UP001620234"/>
    </source>
</evidence>
<dbReference type="Gene3D" id="1.10.3790.10">
    <property type="entry name" value="NinB"/>
    <property type="match status" value="1"/>
</dbReference>
<dbReference type="EMBL" id="JBJDPD010000001">
    <property type="protein sequence ID" value="MFK3999843.1"/>
    <property type="molecule type" value="Genomic_DNA"/>
</dbReference>
<sequence>MDKKQKPLYFRLVSDEVRDNCVKALFMAQQSSEEVLEVVIQPESRKRSLAQNRLYWSWVTQWANHTGDSEDRAHHIFKYKFLVTIFYRDDEQYAAMCDSVKVLKGIDRGHYDKIAAHVIRQTSTTDASVKQMTEYLDRVERYCYANDFKLTIPQELQWVRETEQSK</sequence>
<dbReference type="RefSeq" id="WP_404671688.1">
    <property type="nucleotide sequence ID" value="NZ_JBJDPD010000001.1"/>
</dbReference>
<dbReference type="InterPro" id="IPR008711">
    <property type="entry name" value="Recombinase_NinB"/>
</dbReference>
<dbReference type="Pfam" id="PF05772">
    <property type="entry name" value="NinB"/>
    <property type="match status" value="1"/>
</dbReference>
<evidence type="ECO:0000313" key="1">
    <source>
        <dbReference type="EMBL" id="MFK3999843.1"/>
    </source>
</evidence>
<dbReference type="Proteomes" id="UP001620234">
    <property type="component" value="Unassembled WGS sequence"/>
</dbReference>
<comment type="caution">
    <text evidence="1">The sequence shown here is derived from an EMBL/GenBank/DDBJ whole genome shotgun (WGS) entry which is preliminary data.</text>
</comment>
<reference evidence="1 2" key="1">
    <citation type="submission" date="2024-11" db="EMBL/GenBank/DDBJ databases">
        <title>The Natural Products Discovery Center: Release of the First 8490 Sequenced Strains for Exploring Actinobacteria Biosynthetic Diversity.</title>
        <authorList>
            <person name="Kalkreuter E."/>
            <person name="Kautsar S.A."/>
            <person name="Yang D."/>
            <person name="Bader C.D."/>
            <person name="Teijaro C.N."/>
            <person name="Fluegel L."/>
            <person name="Davis C.M."/>
            <person name="Simpson J.R."/>
            <person name="Lauterbach L."/>
            <person name="Steele A.D."/>
            <person name="Gui C."/>
            <person name="Meng S."/>
            <person name="Li G."/>
            <person name="Viehrig K."/>
            <person name="Ye F."/>
            <person name="Su P."/>
            <person name="Kiefer A.F."/>
            <person name="Nichols A."/>
            <person name="Cepeda A.J."/>
            <person name="Yan W."/>
            <person name="Fan B."/>
            <person name="Jiang Y."/>
            <person name="Adhikari A."/>
            <person name="Zheng C.-J."/>
            <person name="Schuster L."/>
            <person name="Cowan T.M."/>
            <person name="Smanski M.J."/>
            <person name="Chevrette M.G."/>
            <person name="De Carvalho L.P.S."/>
            <person name="Shen B."/>
        </authorList>
    </citation>
    <scope>NUCLEOTIDE SEQUENCE [LARGE SCALE GENOMIC DNA]</scope>
    <source>
        <strain evidence="1 2">NPDC077433</strain>
    </source>
</reference>
<dbReference type="SUPFAM" id="SSF103370">
    <property type="entry name" value="NinB"/>
    <property type="match status" value="1"/>
</dbReference>
<name>A0ABW8L527_9GAMM</name>
<keyword evidence="2" id="KW-1185">Reference proteome</keyword>
<protein>
    <submittedName>
        <fullName evidence="1">Recombination protein NinB</fullName>
    </submittedName>
</protein>
<gene>
    <name evidence="1" type="ORF">ACI2I3_00650</name>
</gene>